<dbReference type="Proteomes" id="UP000093514">
    <property type="component" value="Unassembled WGS sequence"/>
</dbReference>
<dbReference type="InterPro" id="IPR009057">
    <property type="entry name" value="Homeodomain-like_sf"/>
</dbReference>
<dbReference type="Gene3D" id="1.10.357.10">
    <property type="entry name" value="Tetracycline Repressor, domain 2"/>
    <property type="match status" value="1"/>
</dbReference>
<organism evidence="4 5">
    <name type="scientific">Orenia metallireducens</name>
    <dbReference type="NCBI Taxonomy" id="1413210"/>
    <lineage>
        <taxon>Bacteria</taxon>
        <taxon>Bacillati</taxon>
        <taxon>Bacillota</taxon>
        <taxon>Clostridia</taxon>
        <taxon>Halanaerobiales</taxon>
        <taxon>Halobacteroidaceae</taxon>
        <taxon>Orenia</taxon>
    </lineage>
</organism>
<name>A0A1C0A882_9FIRM</name>
<protein>
    <recommendedName>
        <fullName evidence="3">HTH tetR-type domain-containing protein</fullName>
    </recommendedName>
</protein>
<dbReference type="RefSeq" id="WP_068718322.1">
    <property type="nucleotide sequence ID" value="NZ_LWDV01000009.1"/>
</dbReference>
<dbReference type="PRINTS" id="PR00455">
    <property type="entry name" value="HTHTETR"/>
</dbReference>
<dbReference type="EMBL" id="LWDV01000009">
    <property type="protein sequence ID" value="OCL26465.1"/>
    <property type="molecule type" value="Genomic_DNA"/>
</dbReference>
<feature type="DNA-binding region" description="H-T-H motif" evidence="2">
    <location>
        <begin position="34"/>
        <end position="53"/>
    </location>
</feature>
<gene>
    <name evidence="4" type="ORF">U472_10735</name>
</gene>
<evidence type="ECO:0000259" key="3">
    <source>
        <dbReference type="PROSITE" id="PS50977"/>
    </source>
</evidence>
<dbReference type="PANTHER" id="PTHR43479">
    <property type="entry name" value="ACREF/ENVCD OPERON REPRESSOR-RELATED"/>
    <property type="match status" value="1"/>
</dbReference>
<reference evidence="4 5" key="2">
    <citation type="submission" date="2016-08" db="EMBL/GenBank/DDBJ databases">
        <title>Orenia metallireducens sp. nov. strain Z6, a Novel Metal-reducing Firmicute from the Deep Subsurface.</title>
        <authorList>
            <person name="Maxim B.I."/>
            <person name="Kenneth K."/>
            <person name="Flynn T.M."/>
            <person name="Oloughlin E.J."/>
            <person name="Locke R.A."/>
            <person name="Weber J.R."/>
            <person name="Egan S.M."/>
            <person name="Mackie R.I."/>
            <person name="Cann I.K."/>
        </authorList>
    </citation>
    <scope>NUCLEOTIDE SEQUENCE [LARGE SCALE GENOMIC DNA]</scope>
    <source>
        <strain evidence="4 5">Z6</strain>
    </source>
</reference>
<evidence type="ECO:0000256" key="2">
    <source>
        <dbReference type="PROSITE-ProRule" id="PRU00335"/>
    </source>
</evidence>
<evidence type="ECO:0000313" key="5">
    <source>
        <dbReference type="Proteomes" id="UP000093514"/>
    </source>
</evidence>
<keyword evidence="1 2" id="KW-0238">DNA-binding</keyword>
<dbReference type="SUPFAM" id="SSF46689">
    <property type="entry name" value="Homeodomain-like"/>
    <property type="match status" value="1"/>
</dbReference>
<keyword evidence="5" id="KW-1185">Reference proteome</keyword>
<dbReference type="InterPro" id="IPR023772">
    <property type="entry name" value="DNA-bd_HTH_TetR-type_CS"/>
</dbReference>
<dbReference type="PROSITE" id="PS01081">
    <property type="entry name" value="HTH_TETR_1"/>
    <property type="match status" value="1"/>
</dbReference>
<evidence type="ECO:0000256" key="1">
    <source>
        <dbReference type="ARBA" id="ARBA00023125"/>
    </source>
</evidence>
<dbReference type="InterPro" id="IPR001647">
    <property type="entry name" value="HTH_TetR"/>
</dbReference>
<evidence type="ECO:0000313" key="4">
    <source>
        <dbReference type="EMBL" id="OCL26465.1"/>
    </source>
</evidence>
<dbReference type="InterPro" id="IPR050624">
    <property type="entry name" value="HTH-type_Tx_Regulator"/>
</dbReference>
<dbReference type="SUPFAM" id="SSF48498">
    <property type="entry name" value="Tetracyclin repressor-like, C-terminal domain"/>
    <property type="match status" value="1"/>
</dbReference>
<accession>A0A1C0A882</accession>
<comment type="caution">
    <text evidence="4">The sequence shown here is derived from an EMBL/GenBank/DDBJ whole genome shotgun (WGS) entry which is preliminary data.</text>
</comment>
<dbReference type="Pfam" id="PF00440">
    <property type="entry name" value="TetR_N"/>
    <property type="match status" value="1"/>
</dbReference>
<sequence>MPRHFSQQEQELIREELIEKGKELIAVFGLKKTTISDLTKAVGISKGSFYNFFSSKEELFFTIFELEGDKLRGEISQQILNNSKNAARGLKGLIKVILREMEENPIISKIYNSDDLDYAYQKLSKEQWDEHRSLSVKALIPVIEMWQEQGGLIEEDPEIIINVIRAVISISLHKKEIGEEIYPETMDLLIDLVTEGLTVKRN</sequence>
<proteinExistence type="predicted"/>
<dbReference type="AlphaFoldDB" id="A0A1C0A882"/>
<reference evidence="5" key="1">
    <citation type="submission" date="2016-07" db="EMBL/GenBank/DDBJ databases">
        <authorList>
            <person name="Florea S."/>
            <person name="Webb J.S."/>
            <person name="Jaromczyk J."/>
            <person name="Schardl C.L."/>
        </authorList>
    </citation>
    <scope>NUCLEOTIDE SEQUENCE [LARGE SCALE GENOMIC DNA]</scope>
    <source>
        <strain evidence="5">Z6</strain>
    </source>
</reference>
<feature type="domain" description="HTH tetR-type" evidence="3">
    <location>
        <begin position="11"/>
        <end position="71"/>
    </location>
</feature>
<dbReference type="PROSITE" id="PS50977">
    <property type="entry name" value="HTH_TETR_2"/>
    <property type="match status" value="1"/>
</dbReference>
<dbReference type="GO" id="GO:0003677">
    <property type="term" value="F:DNA binding"/>
    <property type="evidence" value="ECO:0007669"/>
    <property type="project" value="UniProtKB-UniRule"/>
</dbReference>
<dbReference type="PANTHER" id="PTHR43479:SF11">
    <property type="entry name" value="ACREF_ENVCD OPERON REPRESSOR-RELATED"/>
    <property type="match status" value="1"/>
</dbReference>
<dbReference type="InterPro" id="IPR036271">
    <property type="entry name" value="Tet_transcr_reg_TetR-rel_C_sf"/>
</dbReference>